<dbReference type="InterPro" id="IPR036265">
    <property type="entry name" value="HIT-like_sf"/>
</dbReference>
<dbReference type="HOGENOM" id="CLU_353364_0_0_1"/>
<dbReference type="eggNOG" id="KOG1515">
    <property type="taxonomic scope" value="Eukaryota"/>
</dbReference>
<dbReference type="OrthoDB" id="10267950at2759"/>
<feature type="domain" description="ATP adenylyltransferase C-terminal" evidence="2">
    <location>
        <begin position="635"/>
        <end position="774"/>
    </location>
</feature>
<dbReference type="GO" id="GO:0009117">
    <property type="term" value="P:nucleotide metabolic process"/>
    <property type="evidence" value="ECO:0007669"/>
    <property type="project" value="InterPro"/>
</dbReference>
<dbReference type="Pfam" id="PF07859">
    <property type="entry name" value="Abhydrolase_3"/>
    <property type="match status" value="1"/>
</dbReference>
<dbReference type="InterPro" id="IPR019200">
    <property type="entry name" value="ATP_adenylylTrfase_C"/>
</dbReference>
<dbReference type="InterPro" id="IPR009163">
    <property type="entry name" value="Ap4A_phos1/2"/>
</dbReference>
<dbReference type="InterPro" id="IPR043171">
    <property type="entry name" value="Ap4A_phos1/2-like"/>
</dbReference>
<dbReference type="SUPFAM" id="SSF53474">
    <property type="entry name" value="alpha/beta-Hydrolases"/>
    <property type="match status" value="1"/>
</dbReference>
<reference evidence="5" key="2">
    <citation type="submission" date="2013-04" db="EMBL/GenBank/DDBJ databases">
        <title>Genomic mechanisms accounting for the adaptation to parasitism in nematode-trapping fungi.</title>
        <authorList>
            <person name="Ahren D.G."/>
        </authorList>
    </citation>
    <scope>NUCLEOTIDE SEQUENCE [LARGE SCALE GENOMIC DNA]</scope>
    <source>
        <strain evidence="5">CBS 200.50</strain>
    </source>
</reference>
<evidence type="ECO:0000259" key="1">
    <source>
        <dbReference type="Pfam" id="PF07859"/>
    </source>
</evidence>
<feature type="domain" description="Alpha/beta hydrolase fold-3" evidence="1">
    <location>
        <begin position="90"/>
        <end position="302"/>
    </location>
</feature>
<gene>
    <name evidence="4" type="ORF">H072_5257</name>
</gene>
<organism evidence="4 5">
    <name type="scientific">Dactylellina haptotyla (strain CBS 200.50)</name>
    <name type="common">Nematode-trapping fungus</name>
    <name type="synonym">Monacrosporium haptotylum</name>
    <dbReference type="NCBI Taxonomy" id="1284197"/>
    <lineage>
        <taxon>Eukaryota</taxon>
        <taxon>Fungi</taxon>
        <taxon>Dikarya</taxon>
        <taxon>Ascomycota</taxon>
        <taxon>Pezizomycotina</taxon>
        <taxon>Orbiliomycetes</taxon>
        <taxon>Orbiliales</taxon>
        <taxon>Orbiliaceae</taxon>
        <taxon>Dactylellina</taxon>
    </lineage>
</organism>
<evidence type="ECO:0000313" key="4">
    <source>
        <dbReference type="EMBL" id="EPS40841.1"/>
    </source>
</evidence>
<proteinExistence type="predicted"/>
<dbReference type="InterPro" id="IPR029058">
    <property type="entry name" value="AB_hydrolase_fold"/>
</dbReference>
<dbReference type="GO" id="GO:0016787">
    <property type="term" value="F:hydrolase activity"/>
    <property type="evidence" value="ECO:0007669"/>
    <property type="project" value="InterPro"/>
</dbReference>
<dbReference type="Gene3D" id="3.30.428.70">
    <property type="match status" value="1"/>
</dbReference>
<dbReference type="EMBL" id="AQGS01000272">
    <property type="protein sequence ID" value="EPS40841.1"/>
    <property type="molecule type" value="Genomic_DNA"/>
</dbReference>
<reference evidence="4 5" key="1">
    <citation type="journal article" date="2013" name="PLoS Genet.">
        <title>Genomic mechanisms accounting for the adaptation to parasitism in nematode-trapping fungi.</title>
        <authorList>
            <person name="Meerupati T."/>
            <person name="Andersson K.M."/>
            <person name="Friman E."/>
            <person name="Kumar D."/>
            <person name="Tunlid A."/>
            <person name="Ahren D."/>
        </authorList>
    </citation>
    <scope>NUCLEOTIDE SEQUENCE [LARGE SCALE GENOMIC DNA]</scope>
    <source>
        <strain evidence="4 5">CBS 200.50</strain>
    </source>
</reference>
<dbReference type="PANTHER" id="PTHR38420:SF1">
    <property type="entry name" value="PUTATIVE (AFU_ORTHOLOGUE AFUA_5G14690)-RELATED"/>
    <property type="match status" value="1"/>
</dbReference>
<keyword evidence="5" id="KW-1185">Reference proteome</keyword>
<dbReference type="InterPro" id="IPR045759">
    <property type="entry name" value="Ap4A_phos1/2_N"/>
</dbReference>
<dbReference type="Pfam" id="PF09830">
    <property type="entry name" value="ATP_transf"/>
    <property type="match status" value="1"/>
</dbReference>
<dbReference type="GO" id="GO:0005524">
    <property type="term" value="F:ATP binding"/>
    <property type="evidence" value="ECO:0007669"/>
    <property type="project" value="InterPro"/>
</dbReference>
<dbReference type="PANTHER" id="PTHR38420">
    <property type="entry name" value="AP-4-A PHOSPHORYLASE II"/>
    <property type="match status" value="1"/>
</dbReference>
<accession>S8AIA3</accession>
<dbReference type="AlphaFoldDB" id="S8AIA3"/>
<evidence type="ECO:0000313" key="5">
    <source>
        <dbReference type="Proteomes" id="UP000015100"/>
    </source>
</evidence>
<evidence type="ECO:0000259" key="2">
    <source>
        <dbReference type="Pfam" id="PF09830"/>
    </source>
</evidence>
<dbReference type="Proteomes" id="UP000015100">
    <property type="component" value="Unassembled WGS sequence"/>
</dbReference>
<evidence type="ECO:0008006" key="6">
    <source>
        <dbReference type="Google" id="ProtNLM"/>
    </source>
</evidence>
<dbReference type="Pfam" id="PF19327">
    <property type="entry name" value="Ap4A_phos_N"/>
    <property type="match status" value="2"/>
</dbReference>
<sequence>MTSYAQYSKPEPEFVALLNSLPATDKTNVTLEDYRTALQVLPNFPNTTYPGPKDCDTSETTIPVRDGTSIPVRIYSPHDSVKGDALPSILFHIHGGGWVGGTLDLGHPHCLWFSSHNVVVVNIDYRVCPENAWNVPQEDCYDVYRAVHKAAVEGDKEQLNKWGIPAFDTDKVFLYGTSAGAQMATACTILDIENGRQGKIRGLFLHGSSSVDPHLFPTEKIQGDHSMIQNKDAPFLDARDVERYVAWRNSPAEADRFFSPLVALSDEVLKQFPMVFNQVYGMDCFRDGHILFAERMKELGVDNAPRTSAPAPSVPTSQFVISPELSERFIDNVNGIRDEWAGMKVFIAAIAGYDSVKPRPLPLGEPRHIPFLRRWSERFINTILNAVIGKVLWDEHKYKEIKAELKESTEVFVQDLREMTSTAQSLRSLVFATYKRALKNGSLQFSETEAHALAYDGIKYGIRYAPNLLKKPTSQPTNAGQKAPNPIVKANPFLPPNPALYVNSLLQSHYIVLNKFPVIPGHFILATNEFEKQGYPLAVGDLKAVLEVVRGWENDNGCDTEETPEEARSHKSLYGFFNSGRESGASQPHRHIQFVPLKEGEMDELWATQMFRDSAGENGIVEGTVGDMQVRYQSKVAYKHYFVRVPVECDGEKLWRMYTMLLSLAEYTLLHPTTPAEEVINDISERWDTISATQRPMDADVPFSYNMSFTKGWMGILPRTAETVYVVDKEEDSGVEMDGVKIKCPGLNLNGTAMAGMMLVRTRKEMDVVLNDPSRVAGTIGGIGVPQHGLPKSSL</sequence>
<dbReference type="SUPFAM" id="SSF54197">
    <property type="entry name" value="HIT-like"/>
    <property type="match status" value="1"/>
</dbReference>
<dbReference type="GO" id="GO:0003877">
    <property type="term" value="F:ATP:ADP adenylyltransferase activity"/>
    <property type="evidence" value="ECO:0007669"/>
    <property type="project" value="InterPro"/>
</dbReference>
<name>S8AIA3_DACHA</name>
<dbReference type="Gene3D" id="3.40.50.1820">
    <property type="entry name" value="alpha/beta hydrolase"/>
    <property type="match status" value="1"/>
</dbReference>
<dbReference type="STRING" id="1284197.S8AIA3"/>
<dbReference type="InterPro" id="IPR013094">
    <property type="entry name" value="AB_hydrolase_3"/>
</dbReference>
<feature type="domain" description="Ap4A phosphorylase 1/2 N-terminal" evidence="3">
    <location>
        <begin position="575"/>
        <end position="599"/>
    </location>
</feature>
<protein>
    <recommendedName>
        <fullName evidence="6">Alpha/beta hydrolase fold-3 domain-containing protein</fullName>
    </recommendedName>
</protein>
<feature type="domain" description="Ap4A phosphorylase 1/2 N-terminal" evidence="3">
    <location>
        <begin position="420"/>
        <end position="550"/>
    </location>
</feature>
<evidence type="ECO:0000259" key="3">
    <source>
        <dbReference type="Pfam" id="PF19327"/>
    </source>
</evidence>
<comment type="caution">
    <text evidence="4">The sequence shown here is derived from an EMBL/GenBank/DDBJ whole genome shotgun (WGS) entry which is preliminary data.</text>
</comment>